<protein>
    <submittedName>
        <fullName evidence="2">Protein-export protein SecB (Maintains pre-export unfolded state)</fullName>
    </submittedName>
</protein>
<dbReference type="InterPro" id="IPR003708">
    <property type="entry name" value="SecB"/>
</dbReference>
<gene>
    <name evidence="2" type="ORF">MNBD_ALPHA05-1548</name>
</gene>
<accession>A0A3B0RMS1</accession>
<dbReference type="EMBL" id="UOEH01000022">
    <property type="protein sequence ID" value="VAV89946.1"/>
    <property type="molecule type" value="Genomic_DNA"/>
</dbReference>
<dbReference type="SUPFAM" id="SSF54611">
    <property type="entry name" value="SecB-like"/>
    <property type="match status" value="1"/>
</dbReference>
<dbReference type="GO" id="GO:0051082">
    <property type="term" value="F:unfolded protein binding"/>
    <property type="evidence" value="ECO:0007669"/>
    <property type="project" value="InterPro"/>
</dbReference>
<proteinExistence type="inferred from homology"/>
<evidence type="ECO:0000313" key="2">
    <source>
        <dbReference type="EMBL" id="VAV89946.1"/>
    </source>
</evidence>
<dbReference type="HAMAP" id="MF_00821">
    <property type="entry name" value="SecB"/>
    <property type="match status" value="1"/>
</dbReference>
<dbReference type="NCBIfam" id="TIGR00809">
    <property type="entry name" value="secB"/>
    <property type="match status" value="1"/>
</dbReference>
<dbReference type="Pfam" id="PF02556">
    <property type="entry name" value="SecB"/>
    <property type="match status" value="1"/>
</dbReference>
<dbReference type="NCBIfam" id="NF004392">
    <property type="entry name" value="PRK05751.1-3"/>
    <property type="match status" value="1"/>
</dbReference>
<dbReference type="PANTHER" id="PTHR36918">
    <property type="match status" value="1"/>
</dbReference>
<dbReference type="InterPro" id="IPR035958">
    <property type="entry name" value="SecB-like_sf"/>
</dbReference>
<dbReference type="Gene3D" id="3.10.420.10">
    <property type="entry name" value="SecB-like"/>
    <property type="match status" value="1"/>
</dbReference>
<dbReference type="PANTHER" id="PTHR36918:SF1">
    <property type="entry name" value="PROTEIN-EXPORT PROTEIN SECB"/>
    <property type="match status" value="1"/>
</dbReference>
<dbReference type="GO" id="GO:0015031">
    <property type="term" value="P:protein transport"/>
    <property type="evidence" value="ECO:0007669"/>
    <property type="project" value="InterPro"/>
</dbReference>
<dbReference type="AlphaFoldDB" id="A0A3B0RMS1"/>
<sequence>MSETPEDPNQTPNGEPGNNGPSFAVLTQYLKDMSFESPNAPASFQNAAAPQMEVNVDVEGRPLAPDQYEVELTASARATRDDKVIFVVEASYAGVFEIKNLPREQLEMAMLVECPRLLFPFMRQIIADATRNGNYPPLMLEPIDFMGIFLANKERAQNGAAGQAGSIN</sequence>
<evidence type="ECO:0000256" key="1">
    <source>
        <dbReference type="SAM" id="MobiDB-lite"/>
    </source>
</evidence>
<organism evidence="2">
    <name type="scientific">hydrothermal vent metagenome</name>
    <dbReference type="NCBI Taxonomy" id="652676"/>
    <lineage>
        <taxon>unclassified sequences</taxon>
        <taxon>metagenomes</taxon>
        <taxon>ecological metagenomes</taxon>
    </lineage>
</organism>
<name>A0A3B0RMS1_9ZZZZ</name>
<dbReference type="PRINTS" id="PR01594">
    <property type="entry name" value="SECBCHAPRONE"/>
</dbReference>
<dbReference type="GO" id="GO:0051262">
    <property type="term" value="P:protein tetramerization"/>
    <property type="evidence" value="ECO:0007669"/>
    <property type="project" value="InterPro"/>
</dbReference>
<reference evidence="2" key="1">
    <citation type="submission" date="2018-06" db="EMBL/GenBank/DDBJ databases">
        <authorList>
            <person name="Zhirakovskaya E."/>
        </authorList>
    </citation>
    <scope>NUCLEOTIDE SEQUENCE</scope>
</reference>
<feature type="region of interest" description="Disordered" evidence="1">
    <location>
        <begin position="1"/>
        <end position="23"/>
    </location>
</feature>